<gene>
    <name evidence="1" type="ORF">ICT70_09240</name>
</gene>
<reference evidence="1" key="1">
    <citation type="submission" date="2020-09" db="EMBL/GenBank/DDBJ databases">
        <title>Pelobacter alkaliphilus sp. nov., a novel anaerobic arsenate-reducing bacterium from terrestrial mud volcano.</title>
        <authorList>
            <person name="Khomyakova M.A."/>
            <person name="Merkel A.Y."/>
            <person name="Slobodkin A.I."/>
        </authorList>
    </citation>
    <scope>NUCLEOTIDE SEQUENCE</scope>
    <source>
        <strain evidence="1">M08fum</strain>
    </source>
</reference>
<keyword evidence="2" id="KW-1185">Reference proteome</keyword>
<organism evidence="1 2">
    <name type="scientific">Pelovirga terrestris</name>
    <dbReference type="NCBI Taxonomy" id="2771352"/>
    <lineage>
        <taxon>Bacteria</taxon>
        <taxon>Pseudomonadati</taxon>
        <taxon>Thermodesulfobacteriota</taxon>
        <taxon>Desulfuromonadia</taxon>
        <taxon>Geobacterales</taxon>
        <taxon>Geobacteraceae</taxon>
        <taxon>Pelovirga</taxon>
    </lineage>
</organism>
<evidence type="ECO:0000313" key="2">
    <source>
        <dbReference type="Proteomes" id="UP000632828"/>
    </source>
</evidence>
<evidence type="ECO:0000313" key="1">
    <source>
        <dbReference type="EMBL" id="MBD1400854.1"/>
    </source>
</evidence>
<name>A0A8J6R606_9BACT</name>
<comment type="caution">
    <text evidence="1">The sequence shown here is derived from an EMBL/GenBank/DDBJ whole genome shotgun (WGS) entry which is preliminary data.</text>
</comment>
<proteinExistence type="predicted"/>
<dbReference type="EMBL" id="JACWUN010000009">
    <property type="protein sequence ID" value="MBD1400854.1"/>
    <property type="molecule type" value="Genomic_DNA"/>
</dbReference>
<dbReference type="Proteomes" id="UP000632828">
    <property type="component" value="Unassembled WGS sequence"/>
</dbReference>
<protein>
    <submittedName>
        <fullName evidence="1">Uncharacterized protein</fullName>
    </submittedName>
</protein>
<accession>A0A8J6R606</accession>
<dbReference type="AlphaFoldDB" id="A0A8J6R606"/>
<sequence length="70" mass="7556">MRCPVCGSYDQSVLSMKSKQFAEGLVECSGCGSSWAINHGHAEMVVDAHPQSFLTGQTECVEADDYVWAA</sequence>